<name>F5S522_KINKI</name>
<protein>
    <recommendedName>
        <fullName evidence="3">5-methyltetrahydropteroyltriglutamate--homocysteine S-methyltransferase</fullName>
    </recommendedName>
</protein>
<evidence type="ECO:0000313" key="2">
    <source>
        <dbReference type="Proteomes" id="UP000004207"/>
    </source>
</evidence>
<dbReference type="Proteomes" id="UP000004207">
    <property type="component" value="Unassembled WGS sequence"/>
</dbReference>
<evidence type="ECO:0008006" key="3">
    <source>
        <dbReference type="Google" id="ProtNLM"/>
    </source>
</evidence>
<proteinExistence type="predicted"/>
<accession>F5S522</accession>
<dbReference type="RefSeq" id="WP_003785476.1">
    <property type="nucleotide sequence ID" value="NZ_FOJK01000004.1"/>
</dbReference>
<dbReference type="SUPFAM" id="SSF51726">
    <property type="entry name" value="UROD/MetE-like"/>
    <property type="match status" value="1"/>
</dbReference>
<sequence length="59" mass="6772">MEDQEIAKLVQDQLDAGIQVITDGEFCRSWWHIDFLENLNGIEGFVPEQAYAFKGAEVR</sequence>
<organism evidence="1 2">
    <name type="scientific">Kingella kingae ATCC 23330</name>
    <dbReference type="NCBI Taxonomy" id="887327"/>
    <lineage>
        <taxon>Bacteria</taxon>
        <taxon>Pseudomonadati</taxon>
        <taxon>Pseudomonadota</taxon>
        <taxon>Betaproteobacteria</taxon>
        <taxon>Neisseriales</taxon>
        <taxon>Neisseriaceae</taxon>
        <taxon>Kingella</taxon>
    </lineage>
</organism>
<dbReference type="Gene3D" id="3.20.20.210">
    <property type="match status" value="1"/>
</dbReference>
<keyword evidence="2" id="KW-1185">Reference proteome</keyword>
<comment type="caution">
    <text evidence="1">The sequence shown here is derived from an EMBL/GenBank/DDBJ whole genome shotgun (WGS) entry which is preliminary data.</text>
</comment>
<dbReference type="GeneID" id="93263433"/>
<gene>
    <name evidence="1" type="ORF">HMPREF0476_0305</name>
</gene>
<dbReference type="PANTHER" id="PTHR43844:SF1">
    <property type="entry name" value="METHIONINE SYNTHASE"/>
    <property type="match status" value="1"/>
</dbReference>
<dbReference type="EMBL" id="AFHS01000010">
    <property type="protein sequence ID" value="EGK11447.1"/>
    <property type="molecule type" value="Genomic_DNA"/>
</dbReference>
<evidence type="ECO:0000313" key="1">
    <source>
        <dbReference type="EMBL" id="EGK11447.1"/>
    </source>
</evidence>
<dbReference type="PANTHER" id="PTHR43844">
    <property type="entry name" value="METHIONINE SYNTHASE"/>
    <property type="match status" value="1"/>
</dbReference>
<dbReference type="STRING" id="504.KKKWG1_0826"/>
<reference evidence="1 2" key="1">
    <citation type="submission" date="2011-04" db="EMBL/GenBank/DDBJ databases">
        <authorList>
            <person name="Muzny D."/>
            <person name="Qin X."/>
            <person name="Deng J."/>
            <person name="Jiang H."/>
            <person name="Liu Y."/>
            <person name="Qu J."/>
            <person name="Song X.-Z."/>
            <person name="Zhang L."/>
            <person name="Thornton R."/>
            <person name="Coyle M."/>
            <person name="Francisco L."/>
            <person name="Jackson L."/>
            <person name="Javaid M."/>
            <person name="Korchina V."/>
            <person name="Kovar C."/>
            <person name="Mata R."/>
            <person name="Mathew T."/>
            <person name="Ngo R."/>
            <person name="Nguyen L."/>
            <person name="Nguyen N."/>
            <person name="Okwuonu G."/>
            <person name="Ongeri F."/>
            <person name="Pham C."/>
            <person name="Simmons D."/>
            <person name="Wilczek-Boney K."/>
            <person name="Hale W."/>
            <person name="Jakkamsetti A."/>
            <person name="Pham P."/>
            <person name="Ruth R."/>
            <person name="San Lucas F."/>
            <person name="Warren J."/>
            <person name="Zhang J."/>
            <person name="Zhao Z."/>
            <person name="Zhou C."/>
            <person name="Zhu D."/>
            <person name="Lee S."/>
            <person name="Bess C."/>
            <person name="Blankenburg K."/>
            <person name="Forbes L."/>
            <person name="Fu Q."/>
            <person name="Gubbala S."/>
            <person name="Hirani K."/>
            <person name="Jayaseelan J.C."/>
            <person name="Lara F."/>
            <person name="Munidasa M."/>
            <person name="Palculict T."/>
            <person name="Patil S."/>
            <person name="Pu L.-L."/>
            <person name="Saada N."/>
            <person name="Tang L."/>
            <person name="Weissenberger G."/>
            <person name="Zhu Y."/>
            <person name="Hemphill L."/>
            <person name="Shang Y."/>
            <person name="Youmans B."/>
            <person name="Ayvaz T."/>
            <person name="Ross M."/>
            <person name="Santibanez J."/>
            <person name="Aqrawi P."/>
            <person name="Gross S."/>
            <person name="Joshi V."/>
            <person name="Fowler G."/>
            <person name="Nazareth L."/>
            <person name="Reid J."/>
            <person name="Worley K."/>
            <person name="Petrosino J."/>
            <person name="Highlander S."/>
            <person name="Gibbs R."/>
        </authorList>
    </citation>
    <scope>NUCLEOTIDE SEQUENCE [LARGE SCALE GENOMIC DNA]</scope>
    <source>
        <strain evidence="1 2">ATCC 23330</strain>
    </source>
</reference>
<dbReference type="InterPro" id="IPR038071">
    <property type="entry name" value="UROD/MetE-like_sf"/>
</dbReference>
<dbReference type="HOGENOM" id="CLU_2954378_0_0_4"/>
<dbReference type="eggNOG" id="COG0620">
    <property type="taxonomic scope" value="Bacteria"/>
</dbReference>
<dbReference type="AlphaFoldDB" id="F5S522"/>